<proteinExistence type="predicted"/>
<dbReference type="AlphaFoldDB" id="A0A6A5CIC7"/>
<accession>A0A6A5CIC7</accession>
<feature type="compositionally biased region" description="Low complexity" evidence="1">
    <location>
        <begin position="461"/>
        <end position="481"/>
    </location>
</feature>
<dbReference type="VEuPathDB" id="AmoebaDB:FDP41_000027"/>
<dbReference type="Proteomes" id="UP000444721">
    <property type="component" value="Unassembled WGS sequence"/>
</dbReference>
<dbReference type="VEuPathDB" id="AmoebaDB:NF0104820"/>
<comment type="caution">
    <text evidence="2">The sequence shown here is derived from an EMBL/GenBank/DDBJ whole genome shotgun (WGS) entry which is preliminary data.</text>
</comment>
<feature type="compositionally biased region" description="Low complexity" evidence="1">
    <location>
        <begin position="514"/>
        <end position="528"/>
    </location>
</feature>
<feature type="compositionally biased region" description="Basic residues" evidence="1">
    <location>
        <begin position="174"/>
        <end position="187"/>
    </location>
</feature>
<feature type="region of interest" description="Disordered" evidence="1">
    <location>
        <begin position="158"/>
        <end position="205"/>
    </location>
</feature>
<sequence length="528" mass="59213">MTSTRNGNNNHENSLPHFNLSLPLEPFQLKMNKPSPQPAKEFFYQRSSIHELFVDNNLTPSKPKEVPNTNNNNTSNTNNNNTSTTPSSIPIITLSISNPEPLPPTASTTGGASRRHSLVSCRSPSCASLGDPEDSDLALPTEPIKIVPYSPRLPSPIINKGLFGGDGVNFSPRPKQKRPKSSPRKKANNGSSPSKTQNFSQTLISPKNSFYQTKPSCYVYTLNNEQEDDREELQVMTPRKVVDIYSNLTRKWNSLKHDPSFDLSLSQHKNRITADKNATLQMRRELCDMNSTLDYCYFEMSSFTLPENIDPKKMNIDKAAFERSPMSEHEQELHMKRQREKFLRDTRSKTLANEYAHDMDFKTLSLICDLKKKSVEENAHHHVEDSLLSSLRKGQNLVQSPRIAPLSPIMTPKRTATPPTSNTSHQEPTCDKTSTTGCQTSTPKRPHTTNTPRNPRKYIVSAEKSSEMSSSHLNSPQSSPHRPLATTKSGKLPQQPLPPLHTLQSPRVSKPMFSSRSYFSCSSSSKKA</sequence>
<protein>
    <submittedName>
        <fullName evidence="2">Uncharacterized protein</fullName>
    </submittedName>
</protein>
<evidence type="ECO:0000256" key="1">
    <source>
        <dbReference type="SAM" id="MobiDB-lite"/>
    </source>
</evidence>
<name>A0A6A5CIC7_NAEFO</name>
<dbReference type="RefSeq" id="XP_044569701.1">
    <property type="nucleotide sequence ID" value="XM_044705922.1"/>
</dbReference>
<evidence type="ECO:0000313" key="3">
    <source>
        <dbReference type="Proteomes" id="UP000444721"/>
    </source>
</evidence>
<evidence type="ECO:0000313" key="2">
    <source>
        <dbReference type="EMBL" id="KAF0984988.1"/>
    </source>
</evidence>
<dbReference type="VEuPathDB" id="AmoebaDB:NfTy_026440"/>
<feature type="compositionally biased region" description="Polar residues" evidence="1">
    <location>
        <begin position="417"/>
        <end position="453"/>
    </location>
</feature>
<keyword evidence="3" id="KW-1185">Reference proteome</keyword>
<dbReference type="GeneID" id="68107245"/>
<feature type="compositionally biased region" description="Low complexity" evidence="1">
    <location>
        <begin position="67"/>
        <end position="99"/>
    </location>
</feature>
<feature type="region of interest" description="Disordered" evidence="1">
    <location>
        <begin position="401"/>
        <end position="528"/>
    </location>
</feature>
<gene>
    <name evidence="2" type="ORF">FDP41_000027</name>
</gene>
<dbReference type="OrthoDB" id="10431638at2759"/>
<dbReference type="EMBL" id="VFQX01000001">
    <property type="protein sequence ID" value="KAF0984988.1"/>
    <property type="molecule type" value="Genomic_DNA"/>
</dbReference>
<feature type="compositionally biased region" description="Polar residues" evidence="1">
    <location>
        <begin position="188"/>
        <end position="205"/>
    </location>
</feature>
<organism evidence="2 3">
    <name type="scientific">Naegleria fowleri</name>
    <name type="common">Brain eating amoeba</name>
    <dbReference type="NCBI Taxonomy" id="5763"/>
    <lineage>
        <taxon>Eukaryota</taxon>
        <taxon>Discoba</taxon>
        <taxon>Heterolobosea</taxon>
        <taxon>Tetramitia</taxon>
        <taxon>Eutetramitia</taxon>
        <taxon>Vahlkampfiidae</taxon>
        <taxon>Naegleria</taxon>
    </lineage>
</organism>
<feature type="region of interest" description="Disordered" evidence="1">
    <location>
        <begin position="56"/>
        <end position="116"/>
    </location>
</feature>
<reference evidence="2 3" key="1">
    <citation type="journal article" date="2019" name="Sci. Rep.">
        <title>Nanopore sequencing improves the draft genome of the human pathogenic amoeba Naegleria fowleri.</title>
        <authorList>
            <person name="Liechti N."/>
            <person name="Schurch N."/>
            <person name="Bruggmann R."/>
            <person name="Wittwer M."/>
        </authorList>
    </citation>
    <scope>NUCLEOTIDE SEQUENCE [LARGE SCALE GENOMIC DNA]</scope>
    <source>
        <strain evidence="2 3">ATCC 30894</strain>
    </source>
</reference>